<proteinExistence type="inferred from homology"/>
<comment type="similarity">
    <text evidence="1">Belongs to the SEC23/SEC24 family. SEC24 subfamily.</text>
</comment>
<name>A0ABR2KB86_9EUKA</name>
<dbReference type="Pfam" id="PF04810">
    <property type="entry name" value="zf-Sec23_Sec24"/>
    <property type="match status" value="1"/>
</dbReference>
<evidence type="ECO:0000256" key="2">
    <source>
        <dbReference type="SAM" id="MobiDB-lite"/>
    </source>
</evidence>
<feature type="compositionally biased region" description="Basic and acidic residues" evidence="2">
    <location>
        <begin position="442"/>
        <end position="458"/>
    </location>
</feature>
<dbReference type="SUPFAM" id="SSF82754">
    <property type="entry name" value="C-terminal, gelsolin-like domain of Sec23/24"/>
    <property type="match status" value="1"/>
</dbReference>
<organism evidence="5 6">
    <name type="scientific">Tritrichomonas musculus</name>
    <dbReference type="NCBI Taxonomy" id="1915356"/>
    <lineage>
        <taxon>Eukaryota</taxon>
        <taxon>Metamonada</taxon>
        <taxon>Parabasalia</taxon>
        <taxon>Tritrichomonadida</taxon>
        <taxon>Tritrichomonadidae</taxon>
        <taxon>Tritrichomonas</taxon>
    </lineage>
</organism>
<dbReference type="SUPFAM" id="SSF53300">
    <property type="entry name" value="vWA-like"/>
    <property type="match status" value="1"/>
</dbReference>
<sequence>MDNDFCSPWENPNILKDLDLNKPSDASKSLRYLFKFWPSTNELINCKFPHFVSLYPAIDCKFPLINYNDLHEVQCVNCGAFLDYLAKIDKEKREWTCPFCSNANRIDDDEYVQFLSRRELHNSYYEMKIRNNTGINVSTSKNFLFIIDVSYPAVACGMTDEFIKQIRTIITTTTPNYNIAILTMSDKITIYDLTTSEKIENTDFSNQNLPYQTIFQPIMSCMQRVDDILNEIQEYVPDDSINGHCLLNAVIQAGNIIGQNGGMIFVGFTGLSTFGPLSRVGPYDFDIEQSAQITKDDPLTKKSIEIGLAFKTMNISVHLFAGGTNFCDLMVVGHVSSATNGRVYYYGSLNENSKRSFTNDILSTVKQPYLCNCSLNINVSEGLQFVQKDDPMALAVSSKKDVRFPIMRPNDFCRVRLQNVRKVDHCYIQLSMIYTKYPSTRSNERQGENENRENREENDQTDNDNDDNNEDNDNDNDAAVPHQMLRVITHVLPVTDDKEKLYRSLNEESLIKMMTVYMLTNVMRFGKSQAEVGIFNELLSMYPNIPRSIFHLTHSLLSNSNFLKGPKSEIDKKSAGFINIFFFDELTILLYLYPRLILVQSSNEEKKSIFKLFHRFSLFKDNHNYDDDDTEEQLIENINNNTNFVIENKKVISKTMYKTLPLARESLNDGTVFIIHKHDSVFVFIRKNVSPSYLTKAFGVKNLRDVQNDVPVLKTNENKLIWSIYNECCMLSKIILPFETIIEGNRTELLNDLFVDDKLVSYSSLSSWIAQFDFQASLFTCI</sequence>
<evidence type="ECO:0000259" key="3">
    <source>
        <dbReference type="Pfam" id="PF04810"/>
    </source>
</evidence>
<dbReference type="InterPro" id="IPR006895">
    <property type="entry name" value="Znf_Sec23_Sec24"/>
</dbReference>
<feature type="region of interest" description="Disordered" evidence="2">
    <location>
        <begin position="439"/>
        <end position="478"/>
    </location>
</feature>
<dbReference type="InterPro" id="IPR029006">
    <property type="entry name" value="ADF-H/Gelsolin-like_dom_sf"/>
</dbReference>
<evidence type="ECO:0008006" key="7">
    <source>
        <dbReference type="Google" id="ProtNLM"/>
    </source>
</evidence>
<feature type="compositionally biased region" description="Acidic residues" evidence="2">
    <location>
        <begin position="459"/>
        <end position="476"/>
    </location>
</feature>
<gene>
    <name evidence="5" type="ORF">M9Y10_039440</name>
</gene>
<feature type="domain" description="Zinc finger Sec23/Sec24-type" evidence="3">
    <location>
        <begin position="73"/>
        <end position="108"/>
    </location>
</feature>
<dbReference type="Gene3D" id="3.40.20.10">
    <property type="entry name" value="Severin"/>
    <property type="match status" value="1"/>
</dbReference>
<keyword evidence="6" id="KW-1185">Reference proteome</keyword>
<dbReference type="PANTHER" id="PTHR13803:SF4">
    <property type="entry name" value="SECRETORY 24CD, ISOFORM C"/>
    <property type="match status" value="1"/>
</dbReference>
<comment type="caution">
    <text evidence="5">The sequence shown here is derived from an EMBL/GenBank/DDBJ whole genome shotgun (WGS) entry which is preliminary data.</text>
</comment>
<evidence type="ECO:0000313" key="6">
    <source>
        <dbReference type="Proteomes" id="UP001470230"/>
    </source>
</evidence>
<evidence type="ECO:0000313" key="5">
    <source>
        <dbReference type="EMBL" id="KAK8888371.1"/>
    </source>
</evidence>
<evidence type="ECO:0000256" key="1">
    <source>
        <dbReference type="ARBA" id="ARBA00008334"/>
    </source>
</evidence>
<dbReference type="InterPro" id="IPR050550">
    <property type="entry name" value="SEC23_SEC24_subfamily"/>
</dbReference>
<dbReference type="InterPro" id="IPR036465">
    <property type="entry name" value="vWFA_dom_sf"/>
</dbReference>
<dbReference type="InterPro" id="IPR036174">
    <property type="entry name" value="Znf_Sec23_Sec24_sf"/>
</dbReference>
<dbReference type="Gene3D" id="3.40.50.410">
    <property type="entry name" value="von Willebrand factor, type A domain"/>
    <property type="match status" value="1"/>
</dbReference>
<dbReference type="Proteomes" id="UP001470230">
    <property type="component" value="Unassembled WGS sequence"/>
</dbReference>
<reference evidence="5 6" key="1">
    <citation type="submission" date="2024-04" db="EMBL/GenBank/DDBJ databases">
        <title>Tritrichomonas musculus Genome.</title>
        <authorList>
            <person name="Alves-Ferreira E."/>
            <person name="Grigg M."/>
            <person name="Lorenzi H."/>
            <person name="Galac M."/>
        </authorList>
    </citation>
    <scope>NUCLEOTIDE SEQUENCE [LARGE SCALE GENOMIC DNA]</scope>
    <source>
        <strain evidence="5 6">EAF2021</strain>
    </source>
</reference>
<accession>A0ABR2KB86</accession>
<feature type="domain" description="Sec23/Sec24 trunk" evidence="4">
    <location>
        <begin position="142"/>
        <end position="361"/>
    </location>
</feature>
<protein>
    <recommendedName>
        <fullName evidence="7">Sec23/Sec24 trunk domain containing protein</fullName>
    </recommendedName>
</protein>
<dbReference type="EMBL" id="JAPFFF010000006">
    <property type="protein sequence ID" value="KAK8888371.1"/>
    <property type="molecule type" value="Genomic_DNA"/>
</dbReference>
<dbReference type="InterPro" id="IPR036180">
    <property type="entry name" value="Gelsolin-like_dom_sf"/>
</dbReference>
<dbReference type="InterPro" id="IPR006896">
    <property type="entry name" value="Sec23/24_trunk_dom"/>
</dbReference>
<dbReference type="Gene3D" id="2.30.30.380">
    <property type="entry name" value="Zn-finger domain of Sec23/24"/>
    <property type="match status" value="1"/>
</dbReference>
<dbReference type="Pfam" id="PF04811">
    <property type="entry name" value="Sec23_trunk"/>
    <property type="match status" value="1"/>
</dbReference>
<evidence type="ECO:0000259" key="4">
    <source>
        <dbReference type="Pfam" id="PF04811"/>
    </source>
</evidence>
<dbReference type="PANTHER" id="PTHR13803">
    <property type="entry name" value="SEC24-RELATED PROTEIN"/>
    <property type="match status" value="1"/>
</dbReference>
<dbReference type="SUPFAM" id="SSF82919">
    <property type="entry name" value="Zn-finger domain of Sec23/24"/>
    <property type="match status" value="1"/>
</dbReference>